<evidence type="ECO:0000313" key="8">
    <source>
        <dbReference type="Proteomes" id="UP000236290"/>
    </source>
</evidence>
<dbReference type="Pfam" id="PF02104">
    <property type="entry name" value="SURF1"/>
    <property type="match status" value="1"/>
</dbReference>
<protein>
    <recommendedName>
        <fullName evidence="5">SURF1-like protein</fullName>
    </recommendedName>
</protein>
<name>A0A2K0TVH0_TRIHA</name>
<dbReference type="Proteomes" id="UP000236290">
    <property type="component" value="Unassembled WGS sequence"/>
</dbReference>
<dbReference type="GO" id="GO:0005743">
    <property type="term" value="C:mitochondrial inner membrane"/>
    <property type="evidence" value="ECO:0007669"/>
    <property type="project" value="UniProtKB-SubCell"/>
</dbReference>
<dbReference type="CDD" id="cd06662">
    <property type="entry name" value="SURF1"/>
    <property type="match status" value="1"/>
</dbReference>
<organism evidence="7 8">
    <name type="scientific">Trichoderma harzianum</name>
    <name type="common">Hypocrea lixii</name>
    <dbReference type="NCBI Taxonomy" id="5544"/>
    <lineage>
        <taxon>Eukaryota</taxon>
        <taxon>Fungi</taxon>
        <taxon>Dikarya</taxon>
        <taxon>Ascomycota</taxon>
        <taxon>Pezizomycotina</taxon>
        <taxon>Sordariomycetes</taxon>
        <taxon>Hypocreomycetidae</taxon>
        <taxon>Hypocreales</taxon>
        <taxon>Hypocreaceae</taxon>
        <taxon>Trichoderma</taxon>
    </lineage>
</organism>
<evidence type="ECO:0000256" key="6">
    <source>
        <dbReference type="SAM" id="MobiDB-lite"/>
    </source>
</evidence>
<reference evidence="7 8" key="1">
    <citation type="submission" date="2017-02" db="EMBL/GenBank/DDBJ databases">
        <title>Genomes of Trichoderma spp. with biocontrol activity.</title>
        <authorList>
            <person name="Gardiner D."/>
            <person name="Kazan K."/>
            <person name="Vos C."/>
            <person name="Harvey P."/>
        </authorList>
    </citation>
    <scope>NUCLEOTIDE SEQUENCE [LARGE SCALE GENOMIC DNA]</scope>
    <source>
        <strain evidence="7 8">Tr1</strain>
    </source>
</reference>
<evidence type="ECO:0000256" key="4">
    <source>
        <dbReference type="ARBA" id="ARBA00023136"/>
    </source>
</evidence>
<evidence type="ECO:0000256" key="1">
    <source>
        <dbReference type="ARBA" id="ARBA00004370"/>
    </source>
</evidence>
<dbReference type="OrthoDB" id="10040024at2759"/>
<dbReference type="InterPro" id="IPR002994">
    <property type="entry name" value="Surf1/Shy1"/>
</dbReference>
<dbReference type="AlphaFoldDB" id="A0A2K0TVH0"/>
<accession>A0A2K0TVH0</accession>
<proteinExistence type="inferred from homology"/>
<feature type="transmembrane region" description="Helical" evidence="5">
    <location>
        <begin position="156"/>
        <end position="174"/>
    </location>
</feature>
<evidence type="ECO:0000313" key="7">
    <source>
        <dbReference type="EMBL" id="PNP49517.1"/>
    </source>
</evidence>
<feature type="transmembrane region" description="Helical" evidence="5">
    <location>
        <begin position="361"/>
        <end position="380"/>
    </location>
</feature>
<keyword evidence="3 5" id="KW-1133">Transmembrane helix</keyword>
<evidence type="ECO:0000256" key="3">
    <source>
        <dbReference type="ARBA" id="ARBA00022989"/>
    </source>
</evidence>
<evidence type="ECO:0000256" key="2">
    <source>
        <dbReference type="ARBA" id="ARBA00022692"/>
    </source>
</evidence>
<comment type="function">
    <text evidence="5">Probably involved in the biogenesis of the COX complex.</text>
</comment>
<gene>
    <name evidence="7" type="ORF">THARTR1_09839</name>
</gene>
<dbReference type="PANTHER" id="PTHR23427:SF2">
    <property type="entry name" value="SURFEIT LOCUS PROTEIN 1"/>
    <property type="match status" value="1"/>
</dbReference>
<dbReference type="GO" id="GO:0033617">
    <property type="term" value="P:mitochondrial respiratory chain complex IV assembly"/>
    <property type="evidence" value="ECO:0007669"/>
    <property type="project" value="TreeGrafter"/>
</dbReference>
<dbReference type="InterPro" id="IPR045214">
    <property type="entry name" value="Surf1/Surf4"/>
</dbReference>
<dbReference type="PROSITE" id="PS50895">
    <property type="entry name" value="SURF1"/>
    <property type="match status" value="1"/>
</dbReference>
<keyword evidence="5" id="KW-0496">Mitochondrion</keyword>
<keyword evidence="2 5" id="KW-0812">Transmembrane</keyword>
<evidence type="ECO:0000256" key="5">
    <source>
        <dbReference type="RuleBase" id="RU363076"/>
    </source>
</evidence>
<comment type="similarity">
    <text evidence="5">Belongs to the SURF1 family.</text>
</comment>
<dbReference type="PANTHER" id="PTHR23427">
    <property type="entry name" value="SURFEIT LOCUS PROTEIN"/>
    <property type="match status" value="1"/>
</dbReference>
<keyword evidence="5" id="KW-0999">Mitochondrion inner membrane</keyword>
<comment type="caution">
    <text evidence="7">The sequence shown here is derived from an EMBL/GenBank/DDBJ whole genome shotgun (WGS) entry which is preliminary data.</text>
</comment>
<keyword evidence="4 5" id="KW-0472">Membrane</keyword>
<feature type="region of interest" description="Disordered" evidence="6">
    <location>
        <begin position="1"/>
        <end position="37"/>
    </location>
</feature>
<dbReference type="EMBL" id="MTYI01000187">
    <property type="protein sequence ID" value="PNP49517.1"/>
    <property type="molecule type" value="Genomic_DNA"/>
</dbReference>
<comment type="subcellular location">
    <subcellularLocation>
        <location evidence="1">Membrane</location>
    </subcellularLocation>
    <subcellularLocation>
        <location evidence="5">Mitochondrion inner membrane</location>
        <topology evidence="5">Multi-pass membrane protein</topology>
    </subcellularLocation>
</comment>
<sequence>MDENTDLLEKLSNENQRATHSPSKDIRHAVNPQRPSMPSYYQISKSKPTRQTNTNISTRTQQFKRTTPSALMNCSHHLLRSLRATRGSIATKSVPQCSRTAAAARILPPRAVHCRRISSTVSRSNKQPAADDPNFVSIVDLQPQTVRAGKRHGPGILLLALIPITAFFLGTWQVQRLDWKTRLIAKFEDRLIREPLPLPPHIDPSVVGEFDYRRVLATGRFRHDQEMLVGPRMRDGQDGFMVITPLERKDGSTILVNRGWISKKHRSQRTRPDSLVQGTVTVEGLLREPWKKNMFTPENRPDKGEYYFPDVHQMAALTGSQPVWIEATMEPEFMRMVDYEARGIPFGRPAEVNLRNNHAQYIFTWYGLSIATSIMLYMVLKKPPSNIARRVRAGGHM</sequence>